<sequence length="297" mass="32364">MNWDDLRLFLAVARTERLSAAAAMTKMDATTISRRIKRLEQALEQRLFEHTPAGHVLTDHGTRLLEQAERMEAAALGVQRSGSAAGAQMAGTIRLSASEGFGSRVIAPHLRSFTADHPRIEIDLVASSGFLNPSRREADIAVMLARPKTGPLITRKLTDYHLGLYATPAYLEGAPPLKVKSDLLRHVLVGYVPDQIYAPELRYLAEVDARLEPAIRSSSINAQAEIIASGAGCGILPCFIGDATAGLVRVLPEAVDIQRSFWLVVPRDLRGIARIDQFVGWLVATSERLRPVMLGTG</sequence>
<dbReference type="SUPFAM" id="SSF46785">
    <property type="entry name" value="Winged helix' DNA-binding domain"/>
    <property type="match status" value="1"/>
</dbReference>
<evidence type="ECO:0000259" key="5">
    <source>
        <dbReference type="PROSITE" id="PS50931"/>
    </source>
</evidence>
<reference evidence="6 7" key="1">
    <citation type="submission" date="2014-03" db="EMBL/GenBank/DDBJ databases">
        <title>Genome sequence of Sphingobium yanoikuyae B1.</title>
        <authorList>
            <person name="Gan H.M."/>
            <person name="Gan H.Y."/>
            <person name="Savka M.A."/>
        </authorList>
    </citation>
    <scope>NUCLEOTIDE SEQUENCE [LARGE SCALE GENOMIC DNA]</scope>
    <source>
        <strain evidence="6 7">B1</strain>
    </source>
</reference>
<dbReference type="PANTHER" id="PTHR30537:SF3">
    <property type="entry name" value="TRANSCRIPTIONAL REGULATORY PROTEIN"/>
    <property type="match status" value="1"/>
</dbReference>
<dbReference type="AlphaFoldDB" id="A0A084EK54"/>
<keyword evidence="2" id="KW-0805">Transcription regulation</keyword>
<feature type="domain" description="HTH lysR-type" evidence="5">
    <location>
        <begin position="1"/>
        <end position="58"/>
    </location>
</feature>
<dbReference type="Proteomes" id="UP000028534">
    <property type="component" value="Unassembled WGS sequence"/>
</dbReference>
<dbReference type="GO" id="GO:0043565">
    <property type="term" value="F:sequence-specific DNA binding"/>
    <property type="evidence" value="ECO:0007669"/>
    <property type="project" value="TreeGrafter"/>
</dbReference>
<evidence type="ECO:0000313" key="7">
    <source>
        <dbReference type="Proteomes" id="UP000028534"/>
    </source>
</evidence>
<accession>A0A084EK54</accession>
<dbReference type="eggNOG" id="COG0583">
    <property type="taxonomic scope" value="Bacteria"/>
</dbReference>
<dbReference type="STRING" id="13690.AX777_00465"/>
<evidence type="ECO:0000256" key="2">
    <source>
        <dbReference type="ARBA" id="ARBA00023015"/>
    </source>
</evidence>
<evidence type="ECO:0000313" key="6">
    <source>
        <dbReference type="EMBL" id="KEZ18346.1"/>
    </source>
</evidence>
<evidence type="ECO:0000256" key="1">
    <source>
        <dbReference type="ARBA" id="ARBA00009437"/>
    </source>
</evidence>
<dbReference type="InterPro" id="IPR058163">
    <property type="entry name" value="LysR-type_TF_proteobact-type"/>
</dbReference>
<name>A0A084EK54_SPHYA</name>
<evidence type="ECO:0000256" key="4">
    <source>
        <dbReference type="ARBA" id="ARBA00023163"/>
    </source>
</evidence>
<gene>
    <name evidence="6" type="ORF">CP98_02693</name>
</gene>
<proteinExistence type="inferred from homology"/>
<keyword evidence="4" id="KW-0804">Transcription</keyword>
<dbReference type="PANTHER" id="PTHR30537">
    <property type="entry name" value="HTH-TYPE TRANSCRIPTIONAL REGULATOR"/>
    <property type="match status" value="1"/>
</dbReference>
<dbReference type="GO" id="GO:0003700">
    <property type="term" value="F:DNA-binding transcription factor activity"/>
    <property type="evidence" value="ECO:0007669"/>
    <property type="project" value="InterPro"/>
</dbReference>
<dbReference type="InterPro" id="IPR036388">
    <property type="entry name" value="WH-like_DNA-bd_sf"/>
</dbReference>
<dbReference type="PROSITE" id="PS50931">
    <property type="entry name" value="HTH_LYSR"/>
    <property type="match status" value="1"/>
</dbReference>
<evidence type="ECO:0000256" key="3">
    <source>
        <dbReference type="ARBA" id="ARBA00023125"/>
    </source>
</evidence>
<dbReference type="GO" id="GO:0006351">
    <property type="term" value="P:DNA-templated transcription"/>
    <property type="evidence" value="ECO:0007669"/>
    <property type="project" value="TreeGrafter"/>
</dbReference>
<dbReference type="Pfam" id="PF03466">
    <property type="entry name" value="LysR_substrate"/>
    <property type="match status" value="1"/>
</dbReference>
<dbReference type="RefSeq" id="WP_037520086.1">
    <property type="nucleotide sequence ID" value="NZ_JGVR01000016.1"/>
</dbReference>
<dbReference type="EMBL" id="JGVR01000016">
    <property type="protein sequence ID" value="KEZ18346.1"/>
    <property type="molecule type" value="Genomic_DNA"/>
</dbReference>
<dbReference type="PATRIC" id="fig|13690.10.peg.2765"/>
<dbReference type="InterPro" id="IPR000847">
    <property type="entry name" value="LysR_HTH_N"/>
</dbReference>
<dbReference type="InterPro" id="IPR005119">
    <property type="entry name" value="LysR_subst-bd"/>
</dbReference>
<dbReference type="SUPFAM" id="SSF53850">
    <property type="entry name" value="Periplasmic binding protein-like II"/>
    <property type="match status" value="1"/>
</dbReference>
<organism evidence="6 7">
    <name type="scientific">Sphingobium yanoikuyae</name>
    <name type="common">Sphingomonas yanoikuyae</name>
    <dbReference type="NCBI Taxonomy" id="13690"/>
    <lineage>
        <taxon>Bacteria</taxon>
        <taxon>Pseudomonadati</taxon>
        <taxon>Pseudomonadota</taxon>
        <taxon>Alphaproteobacteria</taxon>
        <taxon>Sphingomonadales</taxon>
        <taxon>Sphingomonadaceae</taxon>
        <taxon>Sphingobium</taxon>
    </lineage>
</organism>
<comment type="caution">
    <text evidence="6">The sequence shown here is derived from an EMBL/GenBank/DDBJ whole genome shotgun (WGS) entry which is preliminary data.</text>
</comment>
<dbReference type="Gene3D" id="3.40.190.290">
    <property type="match status" value="1"/>
</dbReference>
<dbReference type="Gene3D" id="1.10.10.10">
    <property type="entry name" value="Winged helix-like DNA-binding domain superfamily/Winged helix DNA-binding domain"/>
    <property type="match status" value="1"/>
</dbReference>
<keyword evidence="3" id="KW-0238">DNA-binding</keyword>
<comment type="similarity">
    <text evidence="1">Belongs to the LysR transcriptional regulatory family.</text>
</comment>
<dbReference type="Pfam" id="PF00126">
    <property type="entry name" value="HTH_1"/>
    <property type="match status" value="1"/>
</dbReference>
<dbReference type="InterPro" id="IPR036390">
    <property type="entry name" value="WH_DNA-bd_sf"/>
</dbReference>
<protein>
    <submittedName>
        <fullName evidence="6">Transcriptional regulator</fullName>
    </submittedName>
</protein>